<feature type="repeat" description="WD" evidence="4">
    <location>
        <begin position="571"/>
        <end position="612"/>
    </location>
</feature>
<dbReference type="PRINTS" id="PR00320">
    <property type="entry name" value="GPROTEINBRPT"/>
</dbReference>
<dbReference type="Pfam" id="PF00400">
    <property type="entry name" value="WD40"/>
    <property type="match status" value="1"/>
</dbReference>
<dbReference type="CDD" id="cd00200">
    <property type="entry name" value="WD40"/>
    <property type="match status" value="1"/>
</dbReference>
<evidence type="ECO:0000256" key="4">
    <source>
        <dbReference type="PROSITE-ProRule" id="PRU00221"/>
    </source>
</evidence>
<gene>
    <name evidence="6" type="ORF">M513_04562</name>
</gene>
<accession>A0A085MBM1</accession>
<dbReference type="InterPro" id="IPR036322">
    <property type="entry name" value="WD40_repeat_dom_sf"/>
</dbReference>
<feature type="repeat" description="WD" evidence="4">
    <location>
        <begin position="149"/>
        <end position="183"/>
    </location>
</feature>
<feature type="domain" description="Small-subunit processome Utp12" evidence="5">
    <location>
        <begin position="781"/>
        <end position="878"/>
    </location>
</feature>
<dbReference type="InterPro" id="IPR020472">
    <property type="entry name" value="WD40_PAC1"/>
</dbReference>
<protein>
    <recommendedName>
        <fullName evidence="5">Small-subunit processome Utp12 domain-containing protein</fullName>
    </recommendedName>
</protein>
<dbReference type="AlphaFoldDB" id="A0A085MBM1"/>
<dbReference type="Gene3D" id="2.130.10.10">
    <property type="entry name" value="YVTN repeat-like/Quinoprotein amine dehydrogenase"/>
    <property type="match status" value="4"/>
</dbReference>
<dbReference type="PANTHER" id="PTHR19853">
    <property type="entry name" value="WD REPEAT CONTAINING PROTEIN 3 WDR3"/>
    <property type="match status" value="1"/>
</dbReference>
<dbReference type="SMART" id="SM00320">
    <property type="entry name" value="WD40"/>
    <property type="match status" value="10"/>
</dbReference>
<dbReference type="InterPro" id="IPR015943">
    <property type="entry name" value="WD40/YVTN_repeat-like_dom_sf"/>
</dbReference>
<evidence type="ECO:0000256" key="1">
    <source>
        <dbReference type="ARBA" id="ARBA00022574"/>
    </source>
</evidence>
<reference evidence="6 7" key="1">
    <citation type="journal article" date="2014" name="Nat. Genet.">
        <title>Genome and transcriptome of the porcine whipworm Trichuris suis.</title>
        <authorList>
            <person name="Jex A.R."/>
            <person name="Nejsum P."/>
            <person name="Schwarz E.M."/>
            <person name="Hu L."/>
            <person name="Young N.D."/>
            <person name="Hall R.S."/>
            <person name="Korhonen P.K."/>
            <person name="Liao S."/>
            <person name="Thamsborg S."/>
            <person name="Xia J."/>
            <person name="Xu P."/>
            <person name="Wang S."/>
            <person name="Scheerlinck J.P."/>
            <person name="Hofmann A."/>
            <person name="Sternberg P.W."/>
            <person name="Wang J."/>
            <person name="Gasser R.B."/>
        </authorList>
    </citation>
    <scope>NUCLEOTIDE SEQUENCE [LARGE SCALE GENOMIC DNA]</scope>
    <source>
        <strain evidence="6">DCEP-RM93M</strain>
    </source>
</reference>
<keyword evidence="7" id="KW-1185">Reference proteome</keyword>
<evidence type="ECO:0000256" key="3">
    <source>
        <dbReference type="ARBA" id="ARBA00038229"/>
    </source>
</evidence>
<dbReference type="Pfam" id="PF04003">
    <property type="entry name" value="Utp12"/>
    <property type="match status" value="1"/>
</dbReference>
<organism evidence="6 7">
    <name type="scientific">Trichuris suis</name>
    <name type="common">pig whipworm</name>
    <dbReference type="NCBI Taxonomy" id="68888"/>
    <lineage>
        <taxon>Eukaryota</taxon>
        <taxon>Metazoa</taxon>
        <taxon>Ecdysozoa</taxon>
        <taxon>Nematoda</taxon>
        <taxon>Enoplea</taxon>
        <taxon>Dorylaimia</taxon>
        <taxon>Trichinellida</taxon>
        <taxon>Trichuridae</taxon>
        <taxon>Trichuris</taxon>
    </lineage>
</organism>
<dbReference type="EMBL" id="KL363206">
    <property type="protein sequence ID" value="KFD54617.1"/>
    <property type="molecule type" value="Genomic_DNA"/>
</dbReference>
<evidence type="ECO:0000313" key="6">
    <source>
        <dbReference type="EMBL" id="KFD54617.1"/>
    </source>
</evidence>
<dbReference type="PROSITE" id="PS50082">
    <property type="entry name" value="WD_REPEATS_2"/>
    <property type="match status" value="5"/>
</dbReference>
<dbReference type="PANTHER" id="PTHR19853:SF0">
    <property type="entry name" value="WD REPEAT-CONTAINING PROTEIN 3"/>
    <property type="match status" value="1"/>
</dbReference>
<proteinExistence type="inferred from homology"/>
<dbReference type="SUPFAM" id="SSF50978">
    <property type="entry name" value="WD40 repeat-like"/>
    <property type="match status" value="2"/>
</dbReference>
<feature type="repeat" description="WD" evidence="4">
    <location>
        <begin position="655"/>
        <end position="687"/>
    </location>
</feature>
<keyword evidence="2" id="KW-0677">Repeat</keyword>
<comment type="similarity">
    <text evidence="3">Belongs to the WD repeat WDR3/UTP12 family.</text>
</comment>
<dbReference type="InterPro" id="IPR019775">
    <property type="entry name" value="WD40_repeat_CS"/>
</dbReference>
<dbReference type="FunFam" id="2.130.10.10:FF:000157">
    <property type="entry name" value="WD repeat domain 3"/>
    <property type="match status" value="1"/>
</dbReference>
<dbReference type="PROSITE" id="PS00678">
    <property type="entry name" value="WD_REPEATS_1"/>
    <property type="match status" value="2"/>
</dbReference>
<keyword evidence="1 4" id="KW-0853">WD repeat</keyword>
<evidence type="ECO:0000313" key="7">
    <source>
        <dbReference type="Proteomes" id="UP000030764"/>
    </source>
</evidence>
<dbReference type="InterPro" id="IPR001680">
    <property type="entry name" value="WD40_rpt"/>
</dbReference>
<dbReference type="Pfam" id="PF25173">
    <property type="entry name" value="Beta-prop_WDR3_1st"/>
    <property type="match status" value="1"/>
</dbReference>
<dbReference type="GO" id="GO:0030490">
    <property type="term" value="P:maturation of SSU-rRNA"/>
    <property type="evidence" value="ECO:0007669"/>
    <property type="project" value="TreeGrafter"/>
</dbReference>
<dbReference type="GO" id="GO:0032040">
    <property type="term" value="C:small-subunit processome"/>
    <property type="evidence" value="ECO:0007669"/>
    <property type="project" value="TreeGrafter"/>
</dbReference>
<dbReference type="GO" id="GO:0034388">
    <property type="term" value="C:Pwp2p-containing subcomplex of 90S preribosome"/>
    <property type="evidence" value="ECO:0007669"/>
    <property type="project" value="TreeGrafter"/>
</dbReference>
<dbReference type="Proteomes" id="UP000030764">
    <property type="component" value="Unassembled WGS sequence"/>
</dbReference>
<dbReference type="InterPro" id="IPR051570">
    <property type="entry name" value="TBC1_cilium_biogenesis"/>
</dbReference>
<dbReference type="PROSITE" id="PS50294">
    <property type="entry name" value="WD_REPEATS_REGION"/>
    <property type="match status" value="5"/>
</dbReference>
<sequence length="916" mass="101914">MNHSKLETMGLTKNYLKHVPAGWCNVVASPQSSIVYVDDRRCLVGACQSVCLWKLKTMEMTVIHEADAMITAIARCVIPMQFAVGLANGSINIIKLDSEEDALKVTFSGHKSAVSCIAFDENGLTIASGGKDGIVILWDVVSEAGLFRFRGHKGPITKCVFVPNKEILITSSKDATVKFWNIQCQHCFYTLSTSNSEVWSFALSKNYSQLIVGTSESQLQVYDLEWLDGEENDDKLSYASAEKQSVKVDEAETEANRYVKCKPYGSVFRHAKGRVADLEFSPNGNLLFCSSTGKFIDVYRAYSPDEAAVRLRKKLNAVKKNNNGTIPEHMKELVSKDVSVRYVHLCQCNLSSKFKGFDFRTGQSDTLYVLVLLNDNRFEEWRCSTASGSEPSFDLCTSDVILGHRTDIRTAKFSNDNQCFLSGSAECVKIWVCSAMQCVRTFLIGNALSSQFVPGDRHCVDGTLILFDIASGQQLQDIKAHDGAIWNIALTPDQKGIASCSADHSVKFFAFSLMSPSSGGILSLVHSRTLEVNDDVMCMCFSPNGILLAVGLLDNTAKVYFLDTFKFFLCLYGHSLPILATDISSDSKLIVTGSADKSVKIWGLDFGDCHRSLLAHDDSVTCVKFVPNSHLFFSASKDGKIKQWCADKFVKITVLDGHLAEIWALDISSTGNFLLSASHDHSIRMWERTEELLVLQEEEDLERELAQTKAIEDLDDVVPGEIQGEVGLAAKRTPEIIRNADDIIEAVDICKQELMKASIGESDVHPLLKAFGSPPLECFMVDVLRRVPSSNLEKSLIMLPADHVLDLLQLFCKALERNYEIEMVMRCSAFLIRIHYCQLMNSTRAVPVVQRLCKICPFQLAQARDTVGVNLAALKLLEKELEEREQVSVFSEALARLDKRKKKKRKPLRSAVLMKL</sequence>
<feature type="repeat" description="WD" evidence="4">
    <location>
        <begin position="613"/>
        <end position="644"/>
    </location>
</feature>
<name>A0A085MBM1_9BILA</name>
<dbReference type="Pfam" id="PF25172">
    <property type="entry name" value="Beta-prop_WDR3_2nd"/>
    <property type="match status" value="1"/>
</dbReference>
<feature type="repeat" description="WD" evidence="4">
    <location>
        <begin position="107"/>
        <end position="140"/>
    </location>
</feature>
<dbReference type="InterPro" id="IPR007148">
    <property type="entry name" value="SSU_processome_Utp12"/>
</dbReference>
<dbReference type="GO" id="GO:0030515">
    <property type="term" value="F:snoRNA binding"/>
    <property type="evidence" value="ECO:0007669"/>
    <property type="project" value="TreeGrafter"/>
</dbReference>
<evidence type="ECO:0000259" key="5">
    <source>
        <dbReference type="Pfam" id="PF04003"/>
    </source>
</evidence>
<evidence type="ECO:0000256" key="2">
    <source>
        <dbReference type="ARBA" id="ARBA00022737"/>
    </source>
</evidence>